<dbReference type="AlphaFoldDB" id="M2YPJ0"/>
<organism evidence="2 3">
    <name type="scientific">Dothistroma septosporum (strain NZE10 / CBS 128990)</name>
    <name type="common">Red band needle blight fungus</name>
    <name type="synonym">Mycosphaerella pini</name>
    <dbReference type="NCBI Taxonomy" id="675120"/>
    <lineage>
        <taxon>Eukaryota</taxon>
        <taxon>Fungi</taxon>
        <taxon>Dikarya</taxon>
        <taxon>Ascomycota</taxon>
        <taxon>Pezizomycotina</taxon>
        <taxon>Dothideomycetes</taxon>
        <taxon>Dothideomycetidae</taxon>
        <taxon>Mycosphaerellales</taxon>
        <taxon>Mycosphaerellaceae</taxon>
        <taxon>Dothistroma</taxon>
    </lineage>
</organism>
<keyword evidence="3" id="KW-1185">Reference proteome</keyword>
<reference evidence="2 3" key="2">
    <citation type="journal article" date="2012" name="PLoS Pathog.">
        <title>Diverse lifestyles and strategies of plant pathogenesis encoded in the genomes of eighteen Dothideomycetes fungi.</title>
        <authorList>
            <person name="Ohm R.A."/>
            <person name="Feau N."/>
            <person name="Henrissat B."/>
            <person name="Schoch C.L."/>
            <person name="Horwitz B.A."/>
            <person name="Barry K.W."/>
            <person name="Condon B.J."/>
            <person name="Copeland A.C."/>
            <person name="Dhillon B."/>
            <person name="Glaser F."/>
            <person name="Hesse C.N."/>
            <person name="Kosti I."/>
            <person name="LaButti K."/>
            <person name="Lindquist E.A."/>
            <person name="Lucas S."/>
            <person name="Salamov A.A."/>
            <person name="Bradshaw R.E."/>
            <person name="Ciuffetti L."/>
            <person name="Hamelin R.C."/>
            <person name="Kema G.H.J."/>
            <person name="Lawrence C."/>
            <person name="Scott J.A."/>
            <person name="Spatafora J.W."/>
            <person name="Turgeon B.G."/>
            <person name="de Wit P.J.G.M."/>
            <person name="Zhong S."/>
            <person name="Goodwin S.B."/>
            <person name="Grigoriev I.V."/>
        </authorList>
    </citation>
    <scope>NUCLEOTIDE SEQUENCE [LARGE SCALE GENOMIC DNA]</scope>
    <source>
        <strain evidence="3">NZE10 / CBS 128990</strain>
    </source>
</reference>
<dbReference type="EMBL" id="KB446540">
    <property type="protein sequence ID" value="EME43536.1"/>
    <property type="molecule type" value="Genomic_DNA"/>
</dbReference>
<dbReference type="HOGENOM" id="CLU_2346659_0_0_1"/>
<evidence type="ECO:0000256" key="1">
    <source>
        <dbReference type="SAM" id="MobiDB-lite"/>
    </source>
</evidence>
<evidence type="ECO:0000313" key="2">
    <source>
        <dbReference type="EMBL" id="EME43536.1"/>
    </source>
</evidence>
<evidence type="ECO:0000313" key="3">
    <source>
        <dbReference type="Proteomes" id="UP000016933"/>
    </source>
</evidence>
<sequence length="97" mass="10698">MSGWMNDSVGGRWEPRQAAEQGVCQQQNPADKMIIVPPRAPVYQTALEPGTKLAVHPHEHLQTAGTLAMLARHHAETTRRGSNIQMCGTNIWRSSKA</sequence>
<reference evidence="3" key="1">
    <citation type="journal article" date="2012" name="PLoS Genet.">
        <title>The genomes of the fungal plant pathogens Cladosporium fulvum and Dothistroma septosporum reveal adaptation to different hosts and lifestyles but also signatures of common ancestry.</title>
        <authorList>
            <person name="de Wit P.J.G.M."/>
            <person name="van der Burgt A."/>
            <person name="Oekmen B."/>
            <person name="Stergiopoulos I."/>
            <person name="Abd-Elsalam K.A."/>
            <person name="Aerts A.L."/>
            <person name="Bahkali A.H."/>
            <person name="Beenen H.G."/>
            <person name="Chettri P."/>
            <person name="Cox M.P."/>
            <person name="Datema E."/>
            <person name="de Vries R.P."/>
            <person name="Dhillon B."/>
            <person name="Ganley A.R."/>
            <person name="Griffiths S.A."/>
            <person name="Guo Y."/>
            <person name="Hamelin R.C."/>
            <person name="Henrissat B."/>
            <person name="Kabir M.S."/>
            <person name="Jashni M.K."/>
            <person name="Kema G."/>
            <person name="Klaubauf S."/>
            <person name="Lapidus A."/>
            <person name="Levasseur A."/>
            <person name="Lindquist E."/>
            <person name="Mehrabi R."/>
            <person name="Ohm R.A."/>
            <person name="Owen T.J."/>
            <person name="Salamov A."/>
            <person name="Schwelm A."/>
            <person name="Schijlen E."/>
            <person name="Sun H."/>
            <person name="van den Burg H.A."/>
            <person name="van Ham R.C.H.J."/>
            <person name="Zhang S."/>
            <person name="Goodwin S.B."/>
            <person name="Grigoriev I.V."/>
            <person name="Collemare J."/>
            <person name="Bradshaw R.E."/>
        </authorList>
    </citation>
    <scope>NUCLEOTIDE SEQUENCE [LARGE SCALE GENOMIC DNA]</scope>
    <source>
        <strain evidence="3">NZE10 / CBS 128990</strain>
    </source>
</reference>
<feature type="region of interest" description="Disordered" evidence="1">
    <location>
        <begin position="1"/>
        <end position="30"/>
    </location>
</feature>
<protein>
    <submittedName>
        <fullName evidence="2">Uncharacterized protein</fullName>
    </submittedName>
</protein>
<dbReference type="Proteomes" id="UP000016933">
    <property type="component" value="Unassembled WGS sequence"/>
</dbReference>
<proteinExistence type="predicted"/>
<name>M2YPJ0_DOTSN</name>
<gene>
    <name evidence="2" type="ORF">DOTSEDRAFT_72795</name>
</gene>
<accession>M2YPJ0</accession>